<evidence type="ECO:0000256" key="1">
    <source>
        <dbReference type="SAM" id="MobiDB-lite"/>
    </source>
</evidence>
<dbReference type="AlphaFoldDB" id="A0A1I3IXW3"/>
<feature type="compositionally biased region" description="Basic and acidic residues" evidence="1">
    <location>
        <begin position="68"/>
        <end position="82"/>
    </location>
</feature>
<dbReference type="EMBL" id="FORA01000001">
    <property type="protein sequence ID" value="SFI52804.1"/>
    <property type="molecule type" value="Genomic_DNA"/>
</dbReference>
<protein>
    <submittedName>
        <fullName evidence="3">Uncharacterized protein</fullName>
    </submittedName>
</protein>
<dbReference type="Proteomes" id="UP000199110">
    <property type="component" value="Unassembled WGS sequence"/>
</dbReference>
<keyword evidence="4" id="KW-1185">Reference proteome</keyword>
<evidence type="ECO:0000256" key="2">
    <source>
        <dbReference type="SAM" id="Phobius"/>
    </source>
</evidence>
<name>A0A1I3IXW3_9RHOB</name>
<keyword evidence="2" id="KW-0812">Transmembrane</keyword>
<proteinExistence type="predicted"/>
<feature type="region of interest" description="Disordered" evidence="1">
    <location>
        <begin position="68"/>
        <end position="93"/>
    </location>
</feature>
<gene>
    <name evidence="3" type="ORF">SAMN04488095_1140</name>
</gene>
<keyword evidence="2" id="KW-0472">Membrane</keyword>
<feature type="transmembrane region" description="Helical" evidence="2">
    <location>
        <begin position="20"/>
        <end position="39"/>
    </location>
</feature>
<evidence type="ECO:0000313" key="4">
    <source>
        <dbReference type="Proteomes" id="UP000199110"/>
    </source>
</evidence>
<organism evidence="3 4">
    <name type="scientific">Jannaschia pohangensis</name>
    <dbReference type="NCBI Taxonomy" id="390807"/>
    <lineage>
        <taxon>Bacteria</taxon>
        <taxon>Pseudomonadati</taxon>
        <taxon>Pseudomonadota</taxon>
        <taxon>Alphaproteobacteria</taxon>
        <taxon>Rhodobacterales</taxon>
        <taxon>Roseobacteraceae</taxon>
        <taxon>Jannaschia</taxon>
    </lineage>
</organism>
<feature type="compositionally biased region" description="Basic residues" evidence="1">
    <location>
        <begin position="83"/>
        <end position="93"/>
    </location>
</feature>
<dbReference type="RefSeq" id="WP_092777911.1">
    <property type="nucleotide sequence ID" value="NZ_FORA01000001.1"/>
</dbReference>
<keyword evidence="2" id="KW-1133">Transmembrane helix</keyword>
<accession>A0A1I3IXW3</accession>
<dbReference type="STRING" id="390807.SAMN04488095_1140"/>
<sequence length="93" mass="10160">MTMTLVLDFASDLANVSLPIPDAGLVLAAVAAVLLVRMVDSNRQRKAVENVSDAYVAELARSNRQRNAAEAKLARARSELERARRRSRSPARA</sequence>
<evidence type="ECO:0000313" key="3">
    <source>
        <dbReference type="EMBL" id="SFI52804.1"/>
    </source>
</evidence>
<reference evidence="3 4" key="1">
    <citation type="submission" date="2016-10" db="EMBL/GenBank/DDBJ databases">
        <authorList>
            <person name="de Groot N.N."/>
        </authorList>
    </citation>
    <scope>NUCLEOTIDE SEQUENCE [LARGE SCALE GENOMIC DNA]</scope>
    <source>
        <strain evidence="3 4">DSM 19073</strain>
    </source>
</reference>